<reference evidence="2" key="1">
    <citation type="submission" date="2020-11" db="EMBL/GenBank/DDBJ databases">
        <authorList>
            <consortium name="DOE Joint Genome Institute"/>
            <person name="Ahrendt S."/>
            <person name="Riley R."/>
            <person name="Andreopoulos W."/>
            <person name="LaButti K."/>
            <person name="Pangilinan J."/>
            <person name="Ruiz-duenas F.J."/>
            <person name="Barrasa J.M."/>
            <person name="Sanchez-Garcia M."/>
            <person name="Camarero S."/>
            <person name="Miyauchi S."/>
            <person name="Serrano A."/>
            <person name="Linde D."/>
            <person name="Babiker R."/>
            <person name="Drula E."/>
            <person name="Ayuso-Fernandez I."/>
            <person name="Pacheco R."/>
            <person name="Padilla G."/>
            <person name="Ferreira P."/>
            <person name="Barriuso J."/>
            <person name="Kellner H."/>
            <person name="Castanera R."/>
            <person name="Alfaro M."/>
            <person name="Ramirez L."/>
            <person name="Pisabarro A.G."/>
            <person name="Kuo A."/>
            <person name="Tritt A."/>
            <person name="Lipzen A."/>
            <person name="He G."/>
            <person name="Yan M."/>
            <person name="Ng V."/>
            <person name="Cullen D."/>
            <person name="Martin F."/>
            <person name="Rosso M.-N."/>
            <person name="Henrissat B."/>
            <person name="Hibbett D."/>
            <person name="Martinez A.T."/>
            <person name="Grigoriev I.V."/>
        </authorList>
    </citation>
    <scope>NUCLEOTIDE SEQUENCE</scope>
    <source>
        <strain evidence="2">AH 44721</strain>
    </source>
</reference>
<proteinExistence type="predicted"/>
<protein>
    <submittedName>
        <fullName evidence="2">Uncharacterized protein</fullName>
    </submittedName>
</protein>
<sequence length="161" mass="16448">MADESLVRVRKGVFVGSAGPEIVNADSVCPVACVSEIEGRTLFPVGGVGFAVEEGEGFVWGREADEDLDAVGIDGADTGEDDMGSGVEEGGDGEVCCSEEEQRVDGDIGVGEETGGRGEGAEEDGQGAVGVFLGGIRIGREGSAGESTFGESRSAGKRWRQ</sequence>
<feature type="region of interest" description="Disordered" evidence="1">
    <location>
        <begin position="72"/>
        <end position="128"/>
    </location>
</feature>
<accession>A0A9P5NC54</accession>
<organism evidence="2 3">
    <name type="scientific">Gymnopilus junonius</name>
    <name type="common">Spectacular rustgill mushroom</name>
    <name type="synonym">Gymnopilus spectabilis subsp. junonius</name>
    <dbReference type="NCBI Taxonomy" id="109634"/>
    <lineage>
        <taxon>Eukaryota</taxon>
        <taxon>Fungi</taxon>
        <taxon>Dikarya</taxon>
        <taxon>Basidiomycota</taxon>
        <taxon>Agaricomycotina</taxon>
        <taxon>Agaricomycetes</taxon>
        <taxon>Agaricomycetidae</taxon>
        <taxon>Agaricales</taxon>
        <taxon>Agaricineae</taxon>
        <taxon>Hymenogastraceae</taxon>
        <taxon>Gymnopilus</taxon>
    </lineage>
</organism>
<evidence type="ECO:0000313" key="2">
    <source>
        <dbReference type="EMBL" id="KAF8876035.1"/>
    </source>
</evidence>
<evidence type="ECO:0000313" key="3">
    <source>
        <dbReference type="Proteomes" id="UP000724874"/>
    </source>
</evidence>
<gene>
    <name evidence="2" type="ORF">CPB84DRAFT_1796174</name>
</gene>
<dbReference type="EMBL" id="JADNYJ010000188">
    <property type="protein sequence ID" value="KAF8876035.1"/>
    <property type="molecule type" value="Genomic_DNA"/>
</dbReference>
<dbReference type="Proteomes" id="UP000724874">
    <property type="component" value="Unassembled WGS sequence"/>
</dbReference>
<dbReference type="AlphaFoldDB" id="A0A9P5NC54"/>
<evidence type="ECO:0000256" key="1">
    <source>
        <dbReference type="SAM" id="MobiDB-lite"/>
    </source>
</evidence>
<keyword evidence="3" id="KW-1185">Reference proteome</keyword>
<comment type="caution">
    <text evidence="2">The sequence shown here is derived from an EMBL/GenBank/DDBJ whole genome shotgun (WGS) entry which is preliminary data.</text>
</comment>
<name>A0A9P5NC54_GYMJU</name>
<feature type="region of interest" description="Disordered" evidence="1">
    <location>
        <begin position="140"/>
        <end position="161"/>
    </location>
</feature>